<accession>A0ABN7GF44</accession>
<evidence type="ECO:0000256" key="1">
    <source>
        <dbReference type="ARBA" id="ARBA00011900"/>
    </source>
</evidence>
<evidence type="ECO:0000313" key="4">
    <source>
        <dbReference type="Proteomes" id="UP000626656"/>
    </source>
</evidence>
<dbReference type="InterPro" id="IPR029063">
    <property type="entry name" value="SAM-dependent_MTases_sf"/>
</dbReference>
<organism evidence="3 4">
    <name type="scientific">Bathymodiolus thermophilus thioautotrophic gill symbiont</name>
    <dbReference type="NCBI Taxonomy" id="2360"/>
    <lineage>
        <taxon>Bacteria</taxon>
        <taxon>Pseudomonadati</taxon>
        <taxon>Pseudomonadota</taxon>
        <taxon>Gammaproteobacteria</taxon>
        <taxon>sulfur-oxidizing symbionts</taxon>
    </lineage>
</organism>
<keyword evidence="4" id="KW-1185">Reference proteome</keyword>
<dbReference type="RefSeq" id="WP_237731765.1">
    <property type="nucleotide sequence ID" value="NZ_CAHJWF010000608.1"/>
</dbReference>
<name>A0ABN7GF44_9GAMM</name>
<dbReference type="EMBL" id="CAHJWF010000608">
    <property type="protein sequence ID" value="CAB5508393.1"/>
    <property type="molecule type" value="Genomic_DNA"/>
</dbReference>
<comment type="caution">
    <text evidence="3">The sequence shown here is derived from an EMBL/GenBank/DDBJ whole genome shotgun (WGS) entry which is preliminary data.</text>
</comment>
<dbReference type="InterPro" id="IPR023095">
    <property type="entry name" value="Ade_MeTrfase_dom_2"/>
</dbReference>
<reference evidence="3 4" key="1">
    <citation type="submission" date="2020-05" db="EMBL/GenBank/DDBJ databases">
        <authorList>
            <person name="Petersen J."/>
            <person name="Sayavedra L."/>
        </authorList>
    </citation>
    <scope>NUCLEOTIDE SEQUENCE [LARGE SCALE GENOMIC DNA]</scope>
    <source>
        <strain evidence="3">B azoricus SOX ET2 1586I</strain>
    </source>
</reference>
<dbReference type="Gene3D" id="1.10.1020.10">
    <property type="entry name" value="Adenine-specific Methyltransferase, Domain 2"/>
    <property type="match status" value="1"/>
</dbReference>
<dbReference type="Proteomes" id="UP000626656">
    <property type="component" value="Unassembled WGS sequence"/>
</dbReference>
<dbReference type="Gene3D" id="3.40.50.150">
    <property type="entry name" value="Vaccinia Virus protein VP39"/>
    <property type="match status" value="1"/>
</dbReference>
<evidence type="ECO:0000313" key="3">
    <source>
        <dbReference type="EMBL" id="CAB5508393.1"/>
    </source>
</evidence>
<protein>
    <recommendedName>
        <fullName evidence="1">site-specific DNA-methyltransferase (adenine-specific)</fullName>
        <ecNumber evidence="1">2.1.1.72</ecNumber>
    </recommendedName>
</protein>
<dbReference type="EC" id="2.1.1.72" evidence="1"/>
<gene>
    <name evidence="3" type="ORF">AZO1586I_2668</name>
</gene>
<proteinExistence type="predicted"/>
<evidence type="ECO:0000256" key="2">
    <source>
        <dbReference type="ARBA" id="ARBA00047942"/>
    </source>
</evidence>
<sequence length="63" mass="7333">MFFELYSRGELEDKKAYLSDINSELINAYEVVKSTPEKLIIELEYYKNNHNCPVSPRCSSLSI</sequence>
<comment type="catalytic activity">
    <reaction evidence="2">
        <text>a 2'-deoxyadenosine in DNA + S-adenosyl-L-methionine = an N(6)-methyl-2'-deoxyadenosine in DNA + S-adenosyl-L-homocysteine + H(+)</text>
        <dbReference type="Rhea" id="RHEA:15197"/>
        <dbReference type="Rhea" id="RHEA-COMP:12418"/>
        <dbReference type="Rhea" id="RHEA-COMP:12419"/>
        <dbReference type="ChEBI" id="CHEBI:15378"/>
        <dbReference type="ChEBI" id="CHEBI:57856"/>
        <dbReference type="ChEBI" id="CHEBI:59789"/>
        <dbReference type="ChEBI" id="CHEBI:90615"/>
        <dbReference type="ChEBI" id="CHEBI:90616"/>
        <dbReference type="EC" id="2.1.1.72"/>
    </reaction>
</comment>